<evidence type="ECO:0000313" key="5">
    <source>
        <dbReference type="Proteomes" id="UP000198304"/>
    </source>
</evidence>
<evidence type="ECO:0000256" key="2">
    <source>
        <dbReference type="PROSITE-ProRule" id="PRU00335"/>
    </source>
</evidence>
<dbReference type="Proteomes" id="UP000198304">
    <property type="component" value="Unassembled WGS sequence"/>
</dbReference>
<proteinExistence type="predicted"/>
<reference evidence="4 5" key="1">
    <citation type="submission" date="2017-06" db="EMBL/GenBank/DDBJ databases">
        <authorList>
            <person name="Kim H.J."/>
            <person name="Triplett B.A."/>
        </authorList>
    </citation>
    <scope>NUCLEOTIDE SEQUENCE [LARGE SCALE GENOMIC DNA]</scope>
    <source>
        <strain evidence="4 5">SCA</strain>
    </source>
</reference>
<dbReference type="SUPFAM" id="SSF46689">
    <property type="entry name" value="Homeodomain-like"/>
    <property type="match status" value="1"/>
</dbReference>
<keyword evidence="1 2" id="KW-0238">DNA-binding</keyword>
<dbReference type="PANTHER" id="PTHR43479:SF11">
    <property type="entry name" value="ACREF_ENVCD OPERON REPRESSOR-RELATED"/>
    <property type="match status" value="1"/>
</dbReference>
<sequence length="197" mass="22779">MIDKKEDIFNSAKELFYAKGYKDINVADIAKMAGIGVGTFYNYYSSKEQLFLEIFMKENEKQKKSMAESFNLNDDDPVMLVTKVVTQNITAMNANPILKEWNNKDIVSKLEQCFYEQGGIESINEFFQSSTAELIKKWKAEGKIRGDLDDELILAICNSVHYVDIHKRDIGIHHFPQVIHYLTEFIMKGLTDCRKKE</sequence>
<organism evidence="4 5">
    <name type="scientific">Anaerovirgula multivorans</name>
    <dbReference type="NCBI Taxonomy" id="312168"/>
    <lineage>
        <taxon>Bacteria</taxon>
        <taxon>Bacillati</taxon>
        <taxon>Bacillota</taxon>
        <taxon>Clostridia</taxon>
        <taxon>Peptostreptococcales</taxon>
        <taxon>Natronincolaceae</taxon>
        <taxon>Anaerovirgula</taxon>
    </lineage>
</organism>
<dbReference type="InterPro" id="IPR001647">
    <property type="entry name" value="HTH_TetR"/>
</dbReference>
<keyword evidence="5" id="KW-1185">Reference proteome</keyword>
<dbReference type="RefSeq" id="WP_089284683.1">
    <property type="nucleotide sequence ID" value="NZ_FZOJ01000029.1"/>
</dbReference>
<evidence type="ECO:0000256" key="1">
    <source>
        <dbReference type="ARBA" id="ARBA00023125"/>
    </source>
</evidence>
<dbReference type="GO" id="GO:0003677">
    <property type="term" value="F:DNA binding"/>
    <property type="evidence" value="ECO:0007669"/>
    <property type="project" value="UniProtKB-UniRule"/>
</dbReference>
<feature type="DNA-binding region" description="H-T-H motif" evidence="2">
    <location>
        <begin position="25"/>
        <end position="44"/>
    </location>
</feature>
<dbReference type="PANTHER" id="PTHR43479">
    <property type="entry name" value="ACREF/ENVCD OPERON REPRESSOR-RELATED"/>
    <property type="match status" value="1"/>
</dbReference>
<dbReference type="PROSITE" id="PS50977">
    <property type="entry name" value="HTH_TETR_2"/>
    <property type="match status" value="1"/>
</dbReference>
<protein>
    <submittedName>
        <fullName evidence="4">Transcriptional regulator, TetR family</fullName>
    </submittedName>
</protein>
<name>A0A239IP25_9FIRM</name>
<dbReference type="InterPro" id="IPR050624">
    <property type="entry name" value="HTH-type_Tx_Regulator"/>
</dbReference>
<feature type="domain" description="HTH tetR-type" evidence="3">
    <location>
        <begin position="2"/>
        <end position="62"/>
    </location>
</feature>
<dbReference type="PRINTS" id="PR00455">
    <property type="entry name" value="HTHTETR"/>
</dbReference>
<dbReference type="Pfam" id="PF00440">
    <property type="entry name" value="TetR_N"/>
    <property type="match status" value="1"/>
</dbReference>
<dbReference type="InterPro" id="IPR009057">
    <property type="entry name" value="Homeodomain-like_sf"/>
</dbReference>
<gene>
    <name evidence="4" type="ORF">SAMN05446037_102931</name>
</gene>
<dbReference type="Gene3D" id="1.10.357.10">
    <property type="entry name" value="Tetracycline Repressor, domain 2"/>
    <property type="match status" value="1"/>
</dbReference>
<accession>A0A239IP25</accession>
<evidence type="ECO:0000259" key="3">
    <source>
        <dbReference type="PROSITE" id="PS50977"/>
    </source>
</evidence>
<dbReference type="EMBL" id="FZOJ01000029">
    <property type="protein sequence ID" value="SNS95309.1"/>
    <property type="molecule type" value="Genomic_DNA"/>
</dbReference>
<evidence type="ECO:0000313" key="4">
    <source>
        <dbReference type="EMBL" id="SNS95309.1"/>
    </source>
</evidence>
<dbReference type="AlphaFoldDB" id="A0A239IP25"/>
<dbReference type="OrthoDB" id="9812993at2"/>